<reference evidence="3" key="2">
    <citation type="submission" date="2020-09" db="EMBL/GenBank/DDBJ databases">
        <authorList>
            <person name="Sun Q."/>
            <person name="Zhou Y."/>
        </authorList>
    </citation>
    <scope>NUCLEOTIDE SEQUENCE</scope>
    <source>
        <strain evidence="3">CGMCC 1.15725</strain>
    </source>
</reference>
<sequence>MGRPQEVSDQEIIDAGLAIERDAGRPARPDAIRVRLGGRGNAGRIRRVWEEFVTRREQEAERNRDPSRALSPAMMAFMTADLEQRKTEDTRRFMSIYRAAEEDLAARFAAERESVQTEMAALKGRLDEAYEENASLETQSSDLRKLVAEANNAQKAEQKRASTMEAHSKRLREELANTKGQLERTRSDLTEVKTELAKMTERAIAAETLAKA</sequence>
<reference evidence="3" key="1">
    <citation type="journal article" date="2014" name="Int. J. Syst. Evol. Microbiol.">
        <title>Complete genome sequence of Corynebacterium casei LMG S-19264T (=DSM 44701T), isolated from a smear-ripened cheese.</title>
        <authorList>
            <consortium name="US DOE Joint Genome Institute (JGI-PGF)"/>
            <person name="Walter F."/>
            <person name="Albersmeier A."/>
            <person name="Kalinowski J."/>
            <person name="Ruckert C."/>
        </authorList>
    </citation>
    <scope>NUCLEOTIDE SEQUENCE</scope>
    <source>
        <strain evidence="3">CGMCC 1.15725</strain>
    </source>
</reference>
<dbReference type="AlphaFoldDB" id="A0A8J3E1E9"/>
<gene>
    <name evidence="3" type="ORF">GCM10011611_02360</name>
</gene>
<dbReference type="RefSeq" id="WP_189041574.1">
    <property type="nucleotide sequence ID" value="NZ_BMJQ01000001.1"/>
</dbReference>
<dbReference type="InterPro" id="IPR021104">
    <property type="entry name" value="KfrA_DNA-bd_N"/>
</dbReference>
<proteinExistence type="predicted"/>
<feature type="coiled-coil region" evidence="1">
    <location>
        <begin position="112"/>
        <end position="202"/>
    </location>
</feature>
<comment type="caution">
    <text evidence="3">The sequence shown here is derived from an EMBL/GenBank/DDBJ whole genome shotgun (WGS) entry which is preliminary data.</text>
</comment>
<evidence type="ECO:0000256" key="1">
    <source>
        <dbReference type="SAM" id="Coils"/>
    </source>
</evidence>
<dbReference type="EMBL" id="BMJQ01000001">
    <property type="protein sequence ID" value="GGF00282.1"/>
    <property type="molecule type" value="Genomic_DNA"/>
</dbReference>
<keyword evidence="4" id="KW-1185">Reference proteome</keyword>
<accession>A0A8J3E1E9</accession>
<evidence type="ECO:0000313" key="4">
    <source>
        <dbReference type="Proteomes" id="UP000646365"/>
    </source>
</evidence>
<feature type="domain" description="KfrA N-terminal DNA-binding" evidence="2">
    <location>
        <begin position="11"/>
        <end position="139"/>
    </location>
</feature>
<evidence type="ECO:0000313" key="3">
    <source>
        <dbReference type="EMBL" id="GGF00282.1"/>
    </source>
</evidence>
<protein>
    <recommendedName>
        <fullName evidence="2">KfrA N-terminal DNA-binding domain-containing protein</fullName>
    </recommendedName>
</protein>
<name>A0A8J3E1E9_9PROT</name>
<keyword evidence="1" id="KW-0175">Coiled coil</keyword>
<evidence type="ECO:0000259" key="2">
    <source>
        <dbReference type="Pfam" id="PF11740"/>
    </source>
</evidence>
<dbReference type="Pfam" id="PF11740">
    <property type="entry name" value="KfrA_N"/>
    <property type="match status" value="1"/>
</dbReference>
<dbReference type="Proteomes" id="UP000646365">
    <property type="component" value="Unassembled WGS sequence"/>
</dbReference>
<organism evidence="3 4">
    <name type="scientific">Aliidongia dinghuensis</name>
    <dbReference type="NCBI Taxonomy" id="1867774"/>
    <lineage>
        <taxon>Bacteria</taxon>
        <taxon>Pseudomonadati</taxon>
        <taxon>Pseudomonadota</taxon>
        <taxon>Alphaproteobacteria</taxon>
        <taxon>Rhodospirillales</taxon>
        <taxon>Dongiaceae</taxon>
        <taxon>Aliidongia</taxon>
    </lineage>
</organism>